<evidence type="ECO:0000313" key="5">
    <source>
        <dbReference type="Proteomes" id="UP000651482"/>
    </source>
</evidence>
<evidence type="ECO:0000256" key="2">
    <source>
        <dbReference type="PIRSR" id="PIRSR001359-2"/>
    </source>
</evidence>
<organism evidence="4 5">
    <name type="scientific">Yeguia hominis</name>
    <dbReference type="NCBI Taxonomy" id="2763662"/>
    <lineage>
        <taxon>Bacteria</taxon>
        <taxon>Bacillati</taxon>
        <taxon>Bacillota</taxon>
        <taxon>Clostridia</taxon>
        <taxon>Eubacteriales</taxon>
        <taxon>Yeguiaceae</taxon>
        <taxon>Yeguia</taxon>
    </lineage>
</organism>
<feature type="binding site" evidence="3">
    <location>
        <position position="208"/>
    </location>
    <ligand>
        <name>Zn(2+)</name>
        <dbReference type="ChEBI" id="CHEBI:29105"/>
        <label>1</label>
        <note>catalytic</note>
    </ligand>
</feature>
<keyword evidence="3" id="KW-0479">Metal-binding</keyword>
<reference evidence="4" key="1">
    <citation type="submission" date="2020-08" db="EMBL/GenBank/DDBJ databases">
        <title>Genome public.</title>
        <authorList>
            <person name="Liu C."/>
            <person name="Sun Q."/>
        </authorList>
    </citation>
    <scope>NUCLEOTIDE SEQUENCE</scope>
    <source>
        <strain evidence="4">NSJ-40</strain>
    </source>
</reference>
<dbReference type="PIRSF" id="PIRSF001359">
    <property type="entry name" value="F_bP_aldolase_II"/>
    <property type="match status" value="1"/>
</dbReference>
<feature type="binding site" evidence="3">
    <location>
        <position position="84"/>
    </location>
    <ligand>
        <name>Zn(2+)</name>
        <dbReference type="ChEBI" id="CHEBI:29105"/>
        <label>1</label>
        <note>catalytic</note>
    </ligand>
</feature>
<feature type="binding site" evidence="2">
    <location>
        <begin position="230"/>
        <end position="233"/>
    </location>
    <ligand>
        <name>dihydroxyacetone phosphate</name>
        <dbReference type="ChEBI" id="CHEBI:57642"/>
    </ligand>
</feature>
<feature type="binding site" evidence="3">
    <location>
        <position position="105"/>
    </location>
    <ligand>
        <name>Zn(2+)</name>
        <dbReference type="ChEBI" id="CHEBI:29105"/>
        <label>2</label>
    </ligand>
</feature>
<dbReference type="AlphaFoldDB" id="A0A926HRV9"/>
<dbReference type="Proteomes" id="UP000651482">
    <property type="component" value="Unassembled WGS sequence"/>
</dbReference>
<evidence type="ECO:0000313" key="4">
    <source>
        <dbReference type="EMBL" id="MBC8532746.1"/>
    </source>
</evidence>
<dbReference type="GO" id="GO:0005975">
    <property type="term" value="P:carbohydrate metabolic process"/>
    <property type="evidence" value="ECO:0007669"/>
    <property type="project" value="InterPro"/>
</dbReference>
<feature type="binding site" evidence="3">
    <location>
        <position position="135"/>
    </location>
    <ligand>
        <name>Zn(2+)</name>
        <dbReference type="ChEBI" id="CHEBI:29105"/>
        <label>2</label>
    </ligand>
</feature>
<dbReference type="GO" id="GO:0005829">
    <property type="term" value="C:cytosol"/>
    <property type="evidence" value="ECO:0007669"/>
    <property type="project" value="TreeGrafter"/>
</dbReference>
<accession>A0A926HRV9</accession>
<dbReference type="Gene3D" id="3.20.20.70">
    <property type="entry name" value="Aldolase class I"/>
    <property type="match status" value="1"/>
</dbReference>
<protein>
    <submittedName>
        <fullName evidence="4">Class II fructose-bisphosphate aldolase</fullName>
    </submittedName>
</protein>
<comment type="caution">
    <text evidence="4">The sequence shown here is derived from an EMBL/GenBank/DDBJ whole genome shotgun (WGS) entry which is preliminary data.</text>
</comment>
<proteinExistence type="predicted"/>
<dbReference type="GO" id="GO:0008270">
    <property type="term" value="F:zinc ion binding"/>
    <property type="evidence" value="ECO:0007669"/>
    <property type="project" value="InterPro"/>
</dbReference>
<feature type="active site" description="Proton donor" evidence="1">
    <location>
        <position position="83"/>
    </location>
</feature>
<dbReference type="PANTHER" id="PTHR30304:SF0">
    <property type="entry name" value="D-TAGATOSE-1,6-BISPHOSPHATE ALDOLASE SUBUNIT GATY-RELATED"/>
    <property type="match status" value="1"/>
</dbReference>
<feature type="binding site" evidence="3">
    <location>
        <position position="180"/>
    </location>
    <ligand>
        <name>Zn(2+)</name>
        <dbReference type="ChEBI" id="CHEBI:29105"/>
        <label>1</label>
        <note>catalytic</note>
    </ligand>
</feature>
<feature type="binding site" evidence="2">
    <location>
        <position position="181"/>
    </location>
    <ligand>
        <name>dihydroxyacetone phosphate</name>
        <dbReference type="ChEBI" id="CHEBI:57642"/>
    </ligand>
</feature>
<dbReference type="InterPro" id="IPR000771">
    <property type="entry name" value="FBA_II"/>
</dbReference>
<sequence length="284" mass="30916">MNNGDTLRKLLRDADAKGYAIPAFNFSDIWDFKAIVEAAEEEEAPIMIASNPLVVAELSPAICAGFGLAAMKQAKAPVILHLDHSFKTEMCKDCIDEGYPSVMIDASKYDLETNIAMVREVMDYAKENHVHVEAEIGKIKGKGIEGDFKGGDFLAAVEDAKALVEATHVDSLAVGIGSAHGFYQGKPELNFERLAQINAAIDTPLVLHGGTGIPKEDIQRAIKEGINKVNVGTIIHCTYMNNLRAELNRVGENPYTLDVMKAVYPKVKEVVKGWIRVCMANGKA</sequence>
<dbReference type="GO" id="GO:0009025">
    <property type="term" value="F:tagatose-bisphosphate aldolase activity"/>
    <property type="evidence" value="ECO:0007669"/>
    <property type="project" value="TreeGrafter"/>
</dbReference>
<gene>
    <name evidence="4" type="ORF">IAG03_01750</name>
</gene>
<comment type="cofactor">
    <cofactor evidence="3">
        <name>Zn(2+)</name>
        <dbReference type="ChEBI" id="CHEBI:29105"/>
    </cofactor>
    <text evidence="3">Binds 2 Zn(2+) ions per subunit. One is catalytic and the other provides a structural contribution.</text>
</comment>
<name>A0A926HRV9_9FIRM</name>
<dbReference type="SUPFAM" id="SSF51569">
    <property type="entry name" value="Aldolase"/>
    <property type="match status" value="1"/>
</dbReference>
<dbReference type="InterPro" id="IPR013785">
    <property type="entry name" value="Aldolase_TIM"/>
</dbReference>
<dbReference type="PANTHER" id="PTHR30304">
    <property type="entry name" value="D-TAGATOSE-1,6-BISPHOSPHATE ALDOLASE"/>
    <property type="match status" value="1"/>
</dbReference>
<dbReference type="EMBL" id="JACRSN010000002">
    <property type="protein sequence ID" value="MBC8532746.1"/>
    <property type="molecule type" value="Genomic_DNA"/>
</dbReference>
<evidence type="ECO:0000256" key="3">
    <source>
        <dbReference type="PIRSR" id="PIRSR001359-3"/>
    </source>
</evidence>
<keyword evidence="3" id="KW-0862">Zinc</keyword>
<evidence type="ECO:0000256" key="1">
    <source>
        <dbReference type="PIRSR" id="PIRSR001359-1"/>
    </source>
</evidence>
<dbReference type="RefSeq" id="WP_249317962.1">
    <property type="nucleotide sequence ID" value="NZ_JACRSN010000002.1"/>
</dbReference>
<feature type="binding site" evidence="2">
    <location>
        <begin position="209"/>
        <end position="211"/>
    </location>
    <ligand>
        <name>dihydroxyacetone phosphate</name>
        <dbReference type="ChEBI" id="CHEBI:57642"/>
    </ligand>
</feature>
<dbReference type="Pfam" id="PF01116">
    <property type="entry name" value="F_bP_aldolase"/>
    <property type="match status" value="1"/>
</dbReference>
<keyword evidence="5" id="KW-1185">Reference proteome</keyword>
<dbReference type="NCBIfam" id="TIGR00167">
    <property type="entry name" value="cbbA"/>
    <property type="match status" value="1"/>
</dbReference>
<dbReference type="InterPro" id="IPR050246">
    <property type="entry name" value="Class_II_FBP_aldolase"/>
</dbReference>